<reference evidence="16 17" key="1">
    <citation type="journal article" date="2019" name="Int. J. Syst. Evol. Microbiol.">
        <title>The Global Catalogue of Microorganisms (GCM) 10K type strain sequencing project: providing services to taxonomists for standard genome sequencing and annotation.</title>
        <authorList>
            <consortium name="The Broad Institute Genomics Platform"/>
            <consortium name="The Broad Institute Genome Sequencing Center for Infectious Disease"/>
            <person name="Wu L."/>
            <person name="Ma J."/>
        </authorList>
    </citation>
    <scope>NUCLEOTIDE SEQUENCE [LARGE SCALE GENOMIC DNA]</scope>
    <source>
        <strain evidence="16 17">JCM 15421</strain>
    </source>
</reference>
<dbReference type="InterPro" id="IPR022826">
    <property type="entry name" value="KDO_kinase"/>
</dbReference>
<keyword evidence="12 15" id="KW-0472">Membrane</keyword>
<proteinExistence type="inferred from homology"/>
<accession>A0ABN1IRP4</accession>
<keyword evidence="11 15" id="KW-0448">Lipopolysaccharide biosynthesis</keyword>
<organism evidence="16 17">
    <name type="scientific">Dokdonella soli</name>
    <dbReference type="NCBI Taxonomy" id="529810"/>
    <lineage>
        <taxon>Bacteria</taxon>
        <taxon>Pseudomonadati</taxon>
        <taxon>Pseudomonadota</taxon>
        <taxon>Gammaproteobacteria</taxon>
        <taxon>Lysobacterales</taxon>
        <taxon>Rhodanobacteraceae</taxon>
        <taxon>Dokdonella</taxon>
    </lineage>
</organism>
<dbReference type="InterPro" id="IPR011009">
    <property type="entry name" value="Kinase-like_dom_sf"/>
</dbReference>
<keyword evidence="17" id="KW-1185">Reference proteome</keyword>
<evidence type="ECO:0000256" key="5">
    <source>
        <dbReference type="ARBA" id="ARBA00022475"/>
    </source>
</evidence>
<evidence type="ECO:0000256" key="1">
    <source>
        <dbReference type="ARBA" id="ARBA00004515"/>
    </source>
</evidence>
<keyword evidence="5 15" id="KW-1003">Cell membrane</keyword>
<gene>
    <name evidence="15" type="primary">kdkA</name>
    <name evidence="16" type="ORF">GCM10009105_28980</name>
</gene>
<evidence type="ECO:0000256" key="9">
    <source>
        <dbReference type="ARBA" id="ARBA00022777"/>
    </source>
</evidence>
<keyword evidence="6 15" id="KW-0997">Cell inner membrane</keyword>
<evidence type="ECO:0000256" key="10">
    <source>
        <dbReference type="ARBA" id="ARBA00022840"/>
    </source>
</evidence>
<name>A0ABN1IRP4_9GAMM</name>
<evidence type="ECO:0000256" key="15">
    <source>
        <dbReference type="HAMAP-Rule" id="MF_00521"/>
    </source>
</evidence>
<sequence>MIEAQVQSTATGAIVFDRALGIAPDDAWFDRARASGAAAAVPSGGRGGVAFVDTPAGECALRHYHRGGFAARISADRYLWTGAARTRAFREFHLLAKLAGAGLPVPAPVVARYVRDGLYYRADLMTRRIESSHTLAERLAVGALGLALALRVGRTIARFHASGVWHADLNAHNILVDVADAVWLIDFDRGRMRKPKLAWQQANIARLRRSFEKLGARRVGDFDAQFWHPLLAAYHSALSQDPPAAHVDGALS</sequence>
<comment type="function">
    <text evidence="15">Catalyzes the ATP-dependent phosphorylation of the 3-deoxy-D-manno-octulosonic acid (Kdo) residue in Kdo-lipid IV(A) at the 4-OH position.</text>
</comment>
<dbReference type="SUPFAM" id="SSF56112">
    <property type="entry name" value="Protein kinase-like (PK-like)"/>
    <property type="match status" value="1"/>
</dbReference>
<evidence type="ECO:0000313" key="16">
    <source>
        <dbReference type="EMBL" id="GAA0719987.1"/>
    </source>
</evidence>
<dbReference type="Proteomes" id="UP001501523">
    <property type="component" value="Unassembled WGS sequence"/>
</dbReference>
<dbReference type="HAMAP" id="MF_00521">
    <property type="entry name" value="KDO_kinase"/>
    <property type="match status" value="1"/>
</dbReference>
<keyword evidence="9 15" id="KW-0418">Kinase</keyword>
<evidence type="ECO:0000256" key="13">
    <source>
        <dbReference type="ARBA" id="ARBA00029511"/>
    </source>
</evidence>
<dbReference type="Gene3D" id="1.10.510.10">
    <property type="entry name" value="Transferase(Phosphotransferase) domain 1"/>
    <property type="match status" value="1"/>
</dbReference>
<comment type="similarity">
    <text evidence="3 15">Belongs to the protein kinase superfamily. KdkA/RfaP family.</text>
</comment>
<evidence type="ECO:0000256" key="6">
    <source>
        <dbReference type="ARBA" id="ARBA00022519"/>
    </source>
</evidence>
<keyword evidence="7 15" id="KW-0808">Transferase</keyword>
<dbReference type="RefSeq" id="WP_343792382.1">
    <property type="nucleotide sequence ID" value="NZ_BAAAEU010000024.1"/>
</dbReference>
<feature type="active site" evidence="15">
    <location>
        <position position="168"/>
    </location>
</feature>
<keyword evidence="10 15" id="KW-0067">ATP-binding</keyword>
<evidence type="ECO:0000313" key="17">
    <source>
        <dbReference type="Proteomes" id="UP001501523"/>
    </source>
</evidence>
<evidence type="ECO:0000256" key="8">
    <source>
        <dbReference type="ARBA" id="ARBA00022741"/>
    </source>
</evidence>
<evidence type="ECO:0000256" key="3">
    <source>
        <dbReference type="ARBA" id="ARBA00010327"/>
    </source>
</evidence>
<evidence type="ECO:0000256" key="12">
    <source>
        <dbReference type="ARBA" id="ARBA00023136"/>
    </source>
</evidence>
<dbReference type="NCBIfam" id="NF002475">
    <property type="entry name" value="PRK01723.1"/>
    <property type="match status" value="1"/>
</dbReference>
<comment type="catalytic activity">
    <reaction evidence="14 15">
        <text>an alpha-Kdo-(2-&gt;6)-lipid IVA + ATP = a 4-O-phospho-alpha-Kdo-(2-&gt;6)-lipid IVA + ADP + H(+)</text>
        <dbReference type="Rhea" id="RHEA:74271"/>
        <dbReference type="ChEBI" id="CHEBI:15378"/>
        <dbReference type="ChEBI" id="CHEBI:30616"/>
        <dbReference type="ChEBI" id="CHEBI:176428"/>
        <dbReference type="ChEBI" id="CHEBI:193140"/>
        <dbReference type="ChEBI" id="CHEBI:456216"/>
        <dbReference type="EC" id="2.7.1.166"/>
    </reaction>
</comment>
<evidence type="ECO:0000256" key="4">
    <source>
        <dbReference type="ARBA" id="ARBA00011988"/>
    </source>
</evidence>
<evidence type="ECO:0000256" key="2">
    <source>
        <dbReference type="ARBA" id="ARBA00004713"/>
    </source>
</evidence>
<dbReference type="EC" id="2.7.1.166" evidence="4 15"/>
<dbReference type="EMBL" id="BAAAEU010000024">
    <property type="protein sequence ID" value="GAA0719987.1"/>
    <property type="molecule type" value="Genomic_DNA"/>
</dbReference>
<comment type="pathway">
    <text evidence="2 15">Bacterial outer membrane biogenesis; LPS core biosynthesis.</text>
</comment>
<comment type="subcellular location">
    <subcellularLocation>
        <location evidence="1 15">Cell inner membrane</location>
        <topology evidence="1 15">Peripheral membrane protein</topology>
        <orientation evidence="1 15">Cytoplasmic side</orientation>
    </subcellularLocation>
</comment>
<comment type="caution">
    <text evidence="16">The sequence shown here is derived from an EMBL/GenBank/DDBJ whole genome shotgun (WGS) entry which is preliminary data.</text>
</comment>
<keyword evidence="8 15" id="KW-0547">Nucleotide-binding</keyword>
<evidence type="ECO:0000256" key="7">
    <source>
        <dbReference type="ARBA" id="ARBA00022679"/>
    </source>
</evidence>
<protein>
    <recommendedName>
        <fullName evidence="13 15">3-deoxy-D-manno-octulosonic acid kinase</fullName>
        <shortName evidence="15">Kdo kinase</shortName>
        <ecNumber evidence="4 15">2.7.1.166</ecNumber>
    </recommendedName>
</protein>
<dbReference type="GO" id="GO:0016301">
    <property type="term" value="F:kinase activity"/>
    <property type="evidence" value="ECO:0007669"/>
    <property type="project" value="UniProtKB-KW"/>
</dbReference>
<dbReference type="Pfam" id="PF06293">
    <property type="entry name" value="Kdo"/>
    <property type="match status" value="1"/>
</dbReference>
<evidence type="ECO:0000256" key="14">
    <source>
        <dbReference type="ARBA" id="ARBA00034417"/>
    </source>
</evidence>
<evidence type="ECO:0000256" key="11">
    <source>
        <dbReference type="ARBA" id="ARBA00022985"/>
    </source>
</evidence>